<dbReference type="Proteomes" id="UP000252706">
    <property type="component" value="Unassembled WGS sequence"/>
</dbReference>
<sequence>MKIAVLAEQNLNLIDGSTIWLLNACKLLALQSDFEIDLLLAHRLEVRTLANELPDTIRVHDAVALQASDGLDGPLTPDTLPHLLAAWEEEHGRYDRIFVRGTGFLTRLLDEPLFCDRIVAYAPSVIPDVTLPEPQWVQLGRQLRTPVVVQSEIAKRALEALSDYPAYVVHVVPPIVFPTPSQPRIETDSVTLCYSGKIELQYGLDWLIALCDEISDAPDLAVSMIAGKDTHRAANPAFFADMDRFREGVAQGAYPRVSLARNLAHSETKVRMGQGDFAFCLRHDRYDDVIEISTKIVEFCSLGVPPILNNNMLNRSLFGASYPYLVDVSAGDIPARLQEIMRSRHSPAYQAAKERCTRIAAQFSAEALSVRLGRALRGHDKTSPALAATPRHILIATHERKFLHQITDRLRGEPEVTVSWEAWESTIKPRVQPYVSDEVDTVFCEWCCENAVWHSRNKRPDTRLIVRLHRFEAFRDFPERVDWAQVDALIVVSDHFRDLMISRFGVDPSKIHVLPQFINWHELQRDKLPEAQFTLGLVGINPFEHKRFDRAIDFFAALRARDDRFRLAVRSVMPWEIDWVWDRQDETRALFEAQFARIFSDPDLSATIRFDSGGPDMEEWYRGIGTILSSSDTEGCHTSVLEGMAAGCLPVVYDWPGAQSLFAPHVYSDMAEAIPEVISFAECEDIASARTAFSTKVQKHDVEKFIQYFMGL</sequence>
<protein>
    <submittedName>
        <fullName evidence="1">Uncharacterized protein</fullName>
    </submittedName>
</protein>
<name>A0A366X1X3_9RHOB</name>
<dbReference type="SUPFAM" id="SSF53756">
    <property type="entry name" value="UDP-Glycosyltransferase/glycogen phosphorylase"/>
    <property type="match status" value="2"/>
</dbReference>
<accession>A0A366X1X3</accession>
<dbReference type="AlphaFoldDB" id="A0A366X1X3"/>
<dbReference type="CDD" id="cd03801">
    <property type="entry name" value="GT4_PimA-like"/>
    <property type="match status" value="1"/>
</dbReference>
<evidence type="ECO:0000313" key="1">
    <source>
        <dbReference type="EMBL" id="RBW57035.1"/>
    </source>
</evidence>
<organism evidence="1 2">
    <name type="scientific">Phaeobacter gallaeciensis</name>
    <dbReference type="NCBI Taxonomy" id="60890"/>
    <lineage>
        <taxon>Bacteria</taxon>
        <taxon>Pseudomonadati</taxon>
        <taxon>Pseudomonadota</taxon>
        <taxon>Alphaproteobacteria</taxon>
        <taxon>Rhodobacterales</taxon>
        <taxon>Roseobacteraceae</taxon>
        <taxon>Phaeobacter</taxon>
    </lineage>
</organism>
<dbReference type="OrthoDB" id="6813549at2"/>
<gene>
    <name evidence="1" type="ORF">DS909_08510</name>
</gene>
<reference evidence="1 2" key="1">
    <citation type="submission" date="2018-07" db="EMBL/GenBank/DDBJ databases">
        <title>Modular assembly of carbohydrate-degrading microbial communities in the ocean.</title>
        <authorList>
            <person name="Enke T.N."/>
            <person name="Datta M.S."/>
            <person name="Schwartzman J.A."/>
            <person name="Cermak N."/>
            <person name="Schmitz D.A."/>
            <person name="Barrere J."/>
            <person name="Cordero O.X."/>
        </authorList>
    </citation>
    <scope>NUCLEOTIDE SEQUENCE [LARGE SCALE GENOMIC DNA]</scope>
    <source>
        <strain evidence="1 2">C3M10</strain>
    </source>
</reference>
<dbReference type="PANTHER" id="PTHR12526">
    <property type="entry name" value="GLYCOSYLTRANSFERASE"/>
    <property type="match status" value="1"/>
</dbReference>
<proteinExistence type="predicted"/>
<comment type="caution">
    <text evidence="1">The sequence shown here is derived from an EMBL/GenBank/DDBJ whole genome shotgun (WGS) entry which is preliminary data.</text>
</comment>
<dbReference type="RefSeq" id="WP_113823028.1">
    <property type="nucleotide sequence ID" value="NZ_QOCE01000022.1"/>
</dbReference>
<dbReference type="Gene3D" id="3.40.50.2000">
    <property type="entry name" value="Glycogen Phosphorylase B"/>
    <property type="match status" value="1"/>
</dbReference>
<evidence type="ECO:0000313" key="2">
    <source>
        <dbReference type="Proteomes" id="UP000252706"/>
    </source>
</evidence>
<dbReference type="EMBL" id="QOCE01000022">
    <property type="protein sequence ID" value="RBW57035.1"/>
    <property type="molecule type" value="Genomic_DNA"/>
</dbReference>